<name>X0VIM2_9ZZZZ</name>
<dbReference type="AlphaFoldDB" id="X0VIM2"/>
<dbReference type="EMBL" id="BARS01029020">
    <property type="protein sequence ID" value="GAG00406.1"/>
    <property type="molecule type" value="Genomic_DNA"/>
</dbReference>
<dbReference type="PANTHER" id="PTHR43818">
    <property type="entry name" value="BCDNA.GH03377"/>
    <property type="match status" value="1"/>
</dbReference>
<proteinExistence type="predicted"/>
<gene>
    <name evidence="3" type="ORF">S01H1_45417</name>
</gene>
<dbReference type="Pfam" id="PF01408">
    <property type="entry name" value="GFO_IDH_MocA"/>
    <property type="match status" value="1"/>
</dbReference>
<protein>
    <recommendedName>
        <fullName evidence="2">Gfo/Idh/MocA-like oxidoreductase N-terminal domain-containing protein</fullName>
    </recommendedName>
</protein>
<accession>X0VIM2</accession>
<evidence type="ECO:0000256" key="1">
    <source>
        <dbReference type="ARBA" id="ARBA00023002"/>
    </source>
</evidence>
<dbReference type="SUPFAM" id="SSF51735">
    <property type="entry name" value="NAD(P)-binding Rossmann-fold domains"/>
    <property type="match status" value="1"/>
</dbReference>
<dbReference type="PANTHER" id="PTHR43818:SF11">
    <property type="entry name" value="BCDNA.GH03377"/>
    <property type="match status" value="1"/>
</dbReference>
<evidence type="ECO:0000313" key="3">
    <source>
        <dbReference type="EMBL" id="GAG00406.1"/>
    </source>
</evidence>
<dbReference type="Gene3D" id="3.40.50.720">
    <property type="entry name" value="NAD(P)-binding Rossmann-like Domain"/>
    <property type="match status" value="1"/>
</dbReference>
<organism evidence="3">
    <name type="scientific">marine sediment metagenome</name>
    <dbReference type="NCBI Taxonomy" id="412755"/>
    <lineage>
        <taxon>unclassified sequences</taxon>
        <taxon>metagenomes</taxon>
        <taxon>ecological metagenomes</taxon>
    </lineage>
</organism>
<dbReference type="InterPro" id="IPR000683">
    <property type="entry name" value="Gfo/Idh/MocA-like_OxRdtase_N"/>
</dbReference>
<comment type="caution">
    <text evidence="3">The sequence shown here is derived from an EMBL/GenBank/DDBJ whole genome shotgun (WGS) entry which is preliminary data.</text>
</comment>
<feature type="domain" description="Gfo/Idh/MocA-like oxidoreductase N-terminal" evidence="2">
    <location>
        <begin position="24"/>
        <end position="146"/>
    </location>
</feature>
<reference evidence="3" key="1">
    <citation type="journal article" date="2014" name="Front. Microbiol.">
        <title>High frequency of phylogenetically diverse reductive dehalogenase-homologous genes in deep subseafloor sedimentary metagenomes.</title>
        <authorList>
            <person name="Kawai M."/>
            <person name="Futagami T."/>
            <person name="Toyoda A."/>
            <person name="Takaki Y."/>
            <person name="Nishi S."/>
            <person name="Hori S."/>
            <person name="Arai W."/>
            <person name="Tsubouchi T."/>
            <person name="Morono Y."/>
            <person name="Uchiyama I."/>
            <person name="Ito T."/>
            <person name="Fujiyama A."/>
            <person name="Inagaki F."/>
            <person name="Takami H."/>
        </authorList>
    </citation>
    <scope>NUCLEOTIDE SEQUENCE</scope>
    <source>
        <strain evidence="3">Expedition CK06-06</strain>
    </source>
</reference>
<dbReference type="GO" id="GO:0016491">
    <property type="term" value="F:oxidoreductase activity"/>
    <property type="evidence" value="ECO:0007669"/>
    <property type="project" value="UniProtKB-KW"/>
</dbReference>
<keyword evidence="1" id="KW-0560">Oxidoreductase</keyword>
<dbReference type="InterPro" id="IPR050463">
    <property type="entry name" value="Gfo/Idh/MocA_oxidrdct_glycsds"/>
</dbReference>
<sequence>MEEKKVGFVTMVSEKKTIGDIPEIGVGMIGHAFMGKAHSNAWKKMPYIFWPPAAIPKLISICGIPEESVAEAAKRYGFLEYTTEWKKIINDERIKIVDNVTPNFLHAELSIEAAKAGKNIICEKPMALNAKEAKEMWDAVKKYNVKNICDYNYRMVPAIVLAKNLIMDGKLGKLFHFR</sequence>
<feature type="non-terminal residue" evidence="3">
    <location>
        <position position="178"/>
    </location>
</feature>
<evidence type="ECO:0000259" key="2">
    <source>
        <dbReference type="Pfam" id="PF01408"/>
    </source>
</evidence>
<dbReference type="InterPro" id="IPR036291">
    <property type="entry name" value="NAD(P)-bd_dom_sf"/>
</dbReference>
<dbReference type="GO" id="GO:0000166">
    <property type="term" value="F:nucleotide binding"/>
    <property type="evidence" value="ECO:0007669"/>
    <property type="project" value="InterPro"/>
</dbReference>